<feature type="region of interest" description="Disordered" evidence="1">
    <location>
        <begin position="31"/>
        <end position="280"/>
    </location>
</feature>
<feature type="compositionally biased region" description="Polar residues" evidence="1">
    <location>
        <begin position="129"/>
        <end position="141"/>
    </location>
</feature>
<organism evidence="2 3">
    <name type="scientific">Zymoseptoria tritici (strain ST99CH_3D7)</name>
    <dbReference type="NCBI Taxonomy" id="1276538"/>
    <lineage>
        <taxon>Eukaryota</taxon>
        <taxon>Fungi</taxon>
        <taxon>Dikarya</taxon>
        <taxon>Ascomycota</taxon>
        <taxon>Pezizomycotina</taxon>
        <taxon>Dothideomycetes</taxon>
        <taxon>Dothideomycetidae</taxon>
        <taxon>Mycosphaerellales</taxon>
        <taxon>Mycosphaerellaceae</taxon>
        <taxon>Zymoseptoria</taxon>
    </lineage>
</organism>
<dbReference type="STRING" id="1276538.A0A1X7REN8"/>
<evidence type="ECO:0000313" key="3">
    <source>
        <dbReference type="Proteomes" id="UP000215127"/>
    </source>
</evidence>
<dbReference type="Proteomes" id="UP000215127">
    <property type="component" value="Chromosome 1"/>
</dbReference>
<accession>A0A1X7REN8</accession>
<dbReference type="AlphaFoldDB" id="A0A1X7REN8"/>
<evidence type="ECO:0000256" key="1">
    <source>
        <dbReference type="SAM" id="MobiDB-lite"/>
    </source>
</evidence>
<feature type="compositionally biased region" description="Low complexity" evidence="1">
    <location>
        <begin position="197"/>
        <end position="209"/>
    </location>
</feature>
<keyword evidence="3" id="KW-1185">Reference proteome</keyword>
<protein>
    <submittedName>
        <fullName evidence="2">Uncharacterized protein</fullName>
    </submittedName>
</protein>
<evidence type="ECO:0000313" key="2">
    <source>
        <dbReference type="EMBL" id="SMQ45886.1"/>
    </source>
</evidence>
<gene>
    <name evidence="2" type="ORF">ZT3D7_G1031</name>
</gene>
<feature type="compositionally biased region" description="Pro residues" evidence="1">
    <location>
        <begin position="168"/>
        <end position="178"/>
    </location>
</feature>
<feature type="compositionally biased region" description="Low complexity" evidence="1">
    <location>
        <begin position="112"/>
        <end position="121"/>
    </location>
</feature>
<reference evidence="2 3" key="1">
    <citation type="submission" date="2016-06" db="EMBL/GenBank/DDBJ databases">
        <authorList>
            <person name="Kjaerup R.B."/>
            <person name="Dalgaard T.S."/>
            <person name="Juul-Madsen H.R."/>
        </authorList>
    </citation>
    <scope>NUCLEOTIDE SEQUENCE [LARGE SCALE GENOMIC DNA]</scope>
</reference>
<sequence length="535" mass="57347">MANPQSRLPSARGPRPTSMFEVSSEHLKRLQNIGRGTEKSTVDEMVPAETATTSKMSKRRSFLPSFSSRPGTDADKAIPASIPEDTDSTTSAKGRAIPPPPKPSRLGSLRVPARTAAPHTRTASKDSGGRSSPSKSDTTEQPAAPQKMALKVDAIPKRGSSTRLPPTGMRPPQSPGVRPPSSGLSQPSKLAHARDGSTASNAASTTSIAQKRSSMIAPRAAGTNAPQTSPPRSGLTRPTSSRQQMPPPSKAQFSTYQQHYSPAKSVLPKPPVPGIKSAKAGAPASATAAGSATTDEEVPITHEIALAQIELLQLSLLHQGSGEALEEYQASAKQKLGQRHAKLQKDFDAVRAQEQERRRSANLTALESWCAEPDLLAEHLQTLSRVVTDLRSQTEPGSRYSELTDTFEKWAMGAESILLDDEHPANFIEALPEAWRATHTSLALKFRSIQRDIGILPPIPPANGAGPPSSLEVLLENSSALVDGILKELEVMTKLQKEVLQRGKERIDEQINALVSANEDSGEKENWVPAWQSVT</sequence>
<dbReference type="EMBL" id="LT853692">
    <property type="protein sequence ID" value="SMQ45886.1"/>
    <property type="molecule type" value="Genomic_DNA"/>
</dbReference>
<name>A0A1X7REN8_ZYMT9</name>
<proteinExistence type="predicted"/>
<feature type="compositionally biased region" description="Polar residues" evidence="1">
    <location>
        <begin position="251"/>
        <end position="260"/>
    </location>
</feature>
<feature type="compositionally biased region" description="Polar residues" evidence="1">
    <location>
        <begin position="224"/>
        <end position="244"/>
    </location>
</feature>